<accession>G8R3W1</accession>
<dbReference type="AlphaFoldDB" id="G8R3W1"/>
<reference evidence="3 4" key="1">
    <citation type="journal article" date="2012" name="Stand. Genomic Sci.">
        <title>Genome sequence of the orange-pigmented seawater bacterium Owenweeksia hongkongensis type strain (UST20020801(T)).</title>
        <authorList>
            <person name="Riedel T."/>
            <person name="Held B."/>
            <person name="Nolan M."/>
            <person name="Lucas S."/>
            <person name="Lapidus A."/>
            <person name="Tice H."/>
            <person name="Del Rio T.G."/>
            <person name="Cheng J.F."/>
            <person name="Han C."/>
            <person name="Tapia R."/>
            <person name="Goodwin L.A."/>
            <person name="Pitluck S."/>
            <person name="Liolios K."/>
            <person name="Mavromatis K."/>
            <person name="Pagani I."/>
            <person name="Ivanova N."/>
            <person name="Mikhailova N."/>
            <person name="Pati A."/>
            <person name="Chen A."/>
            <person name="Palaniappan K."/>
            <person name="Rohde M."/>
            <person name="Tindall B.J."/>
            <person name="Detter J.C."/>
            <person name="Goker M."/>
            <person name="Woyke T."/>
            <person name="Bristow J."/>
            <person name="Eisen J.A."/>
            <person name="Markowitz V."/>
            <person name="Hugenholtz P."/>
            <person name="Klenk H.P."/>
            <person name="Kyrpides N.C."/>
        </authorList>
    </citation>
    <scope>NUCLEOTIDE SEQUENCE</scope>
    <source>
        <strain evidence="4">DSM 17368 / JCM 12287 / NRRL B-23963</strain>
    </source>
</reference>
<dbReference type="eggNOG" id="COG2867">
    <property type="taxonomic scope" value="Bacteria"/>
</dbReference>
<dbReference type="Proteomes" id="UP000005631">
    <property type="component" value="Chromosome"/>
</dbReference>
<dbReference type="InterPro" id="IPR011256">
    <property type="entry name" value="Reg_factor_effector_dom_sf"/>
</dbReference>
<dbReference type="InterPro" id="IPR029442">
    <property type="entry name" value="GyrI-like"/>
</dbReference>
<dbReference type="Pfam" id="PF06445">
    <property type="entry name" value="GyrI-like"/>
    <property type="match status" value="1"/>
</dbReference>
<dbReference type="Gene3D" id="3.20.80.10">
    <property type="entry name" value="Regulatory factor, effector binding domain"/>
    <property type="match status" value="1"/>
</dbReference>
<gene>
    <name evidence="3" type="ordered locus">Oweho_0983</name>
</gene>
<feature type="domain" description="AraC effector-binding" evidence="2">
    <location>
        <begin position="185"/>
        <end position="338"/>
    </location>
</feature>
<dbReference type="SUPFAM" id="SSF55136">
    <property type="entry name" value="Probable bacterial effector-binding domain"/>
    <property type="match status" value="1"/>
</dbReference>
<evidence type="ECO:0000313" key="4">
    <source>
        <dbReference type="Proteomes" id="UP000005631"/>
    </source>
</evidence>
<evidence type="ECO:0000259" key="2">
    <source>
        <dbReference type="SMART" id="SM00871"/>
    </source>
</evidence>
<dbReference type="EMBL" id="CP003156">
    <property type="protein sequence ID" value="AEV31993.1"/>
    <property type="molecule type" value="Genomic_DNA"/>
</dbReference>
<protein>
    <submittedName>
        <fullName evidence="3">Transcriptional regulator, effector-binding domain/component</fullName>
    </submittedName>
</protein>
<name>G8R3W1_OWEHD</name>
<dbReference type="SUPFAM" id="SSF55961">
    <property type="entry name" value="Bet v1-like"/>
    <property type="match status" value="1"/>
</dbReference>
<evidence type="ECO:0000256" key="1">
    <source>
        <dbReference type="SAM" id="Phobius"/>
    </source>
</evidence>
<dbReference type="Gene3D" id="3.30.530.20">
    <property type="match status" value="1"/>
</dbReference>
<dbReference type="InterPro" id="IPR019587">
    <property type="entry name" value="Polyketide_cyclase/dehydratase"/>
</dbReference>
<keyword evidence="1" id="KW-1133">Transmembrane helix</keyword>
<dbReference type="KEGG" id="oho:Oweho_0983"/>
<evidence type="ECO:0000313" key="3">
    <source>
        <dbReference type="EMBL" id="AEV31993.1"/>
    </source>
</evidence>
<dbReference type="STRING" id="926562.Oweho_0983"/>
<keyword evidence="1" id="KW-0472">Membrane</keyword>
<keyword evidence="4" id="KW-1185">Reference proteome</keyword>
<organism evidence="3 4">
    <name type="scientific">Owenweeksia hongkongensis (strain DSM 17368 / CIP 108786 / JCM 12287 / NRRL B-23963 / UST20020801)</name>
    <dbReference type="NCBI Taxonomy" id="926562"/>
    <lineage>
        <taxon>Bacteria</taxon>
        <taxon>Pseudomonadati</taxon>
        <taxon>Bacteroidota</taxon>
        <taxon>Flavobacteriia</taxon>
        <taxon>Flavobacteriales</taxon>
        <taxon>Owenweeksiaceae</taxon>
        <taxon>Owenweeksia</taxon>
    </lineage>
</organism>
<dbReference type="InterPro" id="IPR023393">
    <property type="entry name" value="START-like_dom_sf"/>
</dbReference>
<sequence length="346" mass="38829">MKALKVILIIIAVLFGGYCIWMATLPTEYDMERTAVIDAEPEVVFTEVNTLTEWPKWSPWYKIDTTAEYEYSDVVTGEGAYYTWSSTDGNMGSGKYTNTTVVPNEEIVYTMEFEGMGGSEGYWNFEPVEDSRTKVTWGFHTEFDFFSRVWGVFMDDMLGAQFEEGLDNLKSVSENMPKKEASPAADISVTQVESMPYYGITDEVSWADMGSDFFAERYGALATYLGEDMKNTLSAPFAIYHVWDEENKMAKVEVAIATTSTKPGNDRIKKGNTYAGTVVKGVHLGAYDKTGDLHMALYEYVGNNNYEMAGSPWESYVTDPGTEPDTAKWVTEIYYPVMQSSTATAE</sequence>
<dbReference type="HOGENOM" id="CLU_065770_1_0_10"/>
<proteinExistence type="predicted"/>
<dbReference type="eggNOG" id="COG4978">
    <property type="taxonomic scope" value="Bacteria"/>
</dbReference>
<dbReference type="InterPro" id="IPR010499">
    <property type="entry name" value="AraC_E-bd"/>
</dbReference>
<dbReference type="OrthoDB" id="9807923at2"/>
<dbReference type="CDD" id="cd07818">
    <property type="entry name" value="SRPBCC_1"/>
    <property type="match status" value="1"/>
</dbReference>
<dbReference type="Pfam" id="PF10604">
    <property type="entry name" value="Polyketide_cyc2"/>
    <property type="match status" value="1"/>
</dbReference>
<feature type="transmembrane region" description="Helical" evidence="1">
    <location>
        <begin position="6"/>
        <end position="25"/>
    </location>
</feature>
<keyword evidence="1" id="KW-0812">Transmembrane</keyword>
<dbReference type="SMART" id="SM00871">
    <property type="entry name" value="AraC_E_bind"/>
    <property type="match status" value="1"/>
</dbReference>
<dbReference type="RefSeq" id="WP_014201353.1">
    <property type="nucleotide sequence ID" value="NC_016599.1"/>
</dbReference>